<dbReference type="GO" id="GO:0046872">
    <property type="term" value="F:metal ion binding"/>
    <property type="evidence" value="ECO:0007669"/>
    <property type="project" value="UniProtKB-KW"/>
</dbReference>
<gene>
    <name evidence="15" type="primary">trpE</name>
    <name evidence="18" type="ORF">HPTL_0691</name>
</gene>
<keyword evidence="12 15" id="KW-0456">Lyase</keyword>
<comment type="pathway">
    <text evidence="2 15">Amino-acid biosynthesis; L-tryptophan biosynthesis; L-tryptophan from chorismate: step 1/5.</text>
</comment>
<dbReference type="UniPathway" id="UPA00035">
    <property type="reaction ID" value="UER00040"/>
</dbReference>
<keyword evidence="19" id="KW-1185">Reference proteome</keyword>
<evidence type="ECO:0000256" key="15">
    <source>
        <dbReference type="RuleBase" id="RU364045"/>
    </source>
</evidence>
<feature type="domain" description="Anthranilate synthase component I N-terminal" evidence="17">
    <location>
        <begin position="28"/>
        <end position="173"/>
    </location>
</feature>
<evidence type="ECO:0000256" key="2">
    <source>
        <dbReference type="ARBA" id="ARBA00004873"/>
    </source>
</evidence>
<evidence type="ECO:0000313" key="18">
    <source>
        <dbReference type="EMBL" id="BBD76959.1"/>
    </source>
</evidence>
<proteinExistence type="inferred from homology"/>
<dbReference type="PANTHER" id="PTHR11236">
    <property type="entry name" value="AMINOBENZOATE/ANTHRANILATE SYNTHASE"/>
    <property type="match status" value="1"/>
</dbReference>
<evidence type="ECO:0000256" key="6">
    <source>
        <dbReference type="ARBA" id="ARBA00020653"/>
    </source>
</evidence>
<comment type="subunit">
    <text evidence="4 15">Heterotetramer consisting of two non-identical subunits: a beta subunit (TrpG) and a large alpha subunit (TrpE).</text>
</comment>
<reference evidence="18 19" key="1">
    <citation type="submission" date="2018-04" db="EMBL/GenBank/DDBJ databases">
        <title>Complete genome sequence of Hydrogenophilus thermoluteolus TH-1.</title>
        <authorList>
            <person name="Arai H."/>
        </authorList>
    </citation>
    <scope>NUCLEOTIDE SEQUENCE [LARGE SCALE GENOMIC DNA]</scope>
    <source>
        <strain evidence="18 19">TH-1</strain>
    </source>
</reference>
<dbReference type="GO" id="GO:0000162">
    <property type="term" value="P:L-tryptophan biosynthetic process"/>
    <property type="evidence" value="ECO:0007669"/>
    <property type="project" value="UniProtKB-UniPathway"/>
</dbReference>
<keyword evidence="10 15" id="KW-0460">Magnesium</keyword>
<dbReference type="Pfam" id="PF00425">
    <property type="entry name" value="Chorismate_bind"/>
    <property type="match status" value="1"/>
</dbReference>
<dbReference type="GO" id="GO:0004049">
    <property type="term" value="F:anthranilate synthase activity"/>
    <property type="evidence" value="ECO:0007669"/>
    <property type="project" value="UniProtKB-EC"/>
</dbReference>
<dbReference type="PRINTS" id="PR00095">
    <property type="entry name" value="ANTSNTHASEI"/>
</dbReference>
<dbReference type="EC" id="4.1.3.27" evidence="5 15"/>
<evidence type="ECO:0000256" key="12">
    <source>
        <dbReference type="ARBA" id="ARBA00023239"/>
    </source>
</evidence>
<sequence>MTLSEQEFDALAEAGYNRIPVTRTTFCDLDTPLSIYLKLANEPWTYLLESVQGGERFGRYSFIGLASPSRIEVYGRSVLLLTGNRLVERRDYGDPLNFIAEYLNRIKIPPREGLPRFIGGLVGYFGFDTIRFIEPRLARSPHAKPDPLQTPDILLLVSEELAIVDNLTGKLTLVVYADPGVPGAYRRAVKRLDELQRKLRQPISWPESLERTGAAAAQAGSAPTEDEALAFGFPEEAFKAAVAKAQRYIVDGDIMQVVLSQRMSQPFAGAPLALYRAIRSLNPSPYLFYFDFESFQVVGASPEILTRVEDDGEAKKVIVRPIAGTRPRGATPAEDAALEKELLADEKERSEHLQLLDLGRNDVGRVARTGSVKVTEAFAIERYSHVMHIVSNVEGVLKEGESMLSVLRATFPAGTVSGAPKVRALEIIDELEPHGRGIYAGAVGYLGFHQEMDLAIAIRTAVIKDGQVHVQAGAGIVADSQPDAEWQETRNKALAMLKAAQSVKSGAFDE</sequence>
<evidence type="ECO:0000256" key="14">
    <source>
        <dbReference type="ARBA" id="ARBA00047683"/>
    </source>
</evidence>
<keyword evidence="11 15" id="KW-0057">Aromatic amino acid biosynthesis</keyword>
<evidence type="ECO:0000256" key="11">
    <source>
        <dbReference type="ARBA" id="ARBA00023141"/>
    </source>
</evidence>
<dbReference type="AlphaFoldDB" id="A0A2Z6DXA1"/>
<comment type="catalytic activity">
    <reaction evidence="14 15">
        <text>chorismate + L-glutamine = anthranilate + pyruvate + L-glutamate + H(+)</text>
        <dbReference type="Rhea" id="RHEA:21732"/>
        <dbReference type="ChEBI" id="CHEBI:15361"/>
        <dbReference type="ChEBI" id="CHEBI:15378"/>
        <dbReference type="ChEBI" id="CHEBI:16567"/>
        <dbReference type="ChEBI" id="CHEBI:29748"/>
        <dbReference type="ChEBI" id="CHEBI:29985"/>
        <dbReference type="ChEBI" id="CHEBI:58359"/>
        <dbReference type="EC" id="4.1.3.27"/>
    </reaction>
</comment>
<dbReference type="PANTHER" id="PTHR11236:SF48">
    <property type="entry name" value="ISOCHORISMATE SYNTHASE MENF"/>
    <property type="match status" value="1"/>
</dbReference>
<keyword evidence="8 15" id="KW-0479">Metal-binding</keyword>
<dbReference type="InterPro" id="IPR005801">
    <property type="entry name" value="ADC_synthase"/>
</dbReference>
<evidence type="ECO:0000256" key="8">
    <source>
        <dbReference type="ARBA" id="ARBA00022723"/>
    </source>
</evidence>
<dbReference type="Pfam" id="PF04715">
    <property type="entry name" value="Anth_synt_I_N"/>
    <property type="match status" value="1"/>
</dbReference>
<evidence type="ECO:0000259" key="16">
    <source>
        <dbReference type="Pfam" id="PF00425"/>
    </source>
</evidence>
<evidence type="ECO:0000256" key="13">
    <source>
        <dbReference type="ARBA" id="ARBA00025634"/>
    </source>
</evidence>
<evidence type="ECO:0000256" key="9">
    <source>
        <dbReference type="ARBA" id="ARBA00022822"/>
    </source>
</evidence>
<comment type="function">
    <text evidence="13 15">Part of a heterotetrameric complex that catalyzes the two-step biosynthesis of anthranilate, an intermediate in the biosynthesis of L-tryptophan. In the first step, the glutamine-binding beta subunit (TrpG) of anthranilate synthase (AS) provides the glutamine amidotransferase activity which generates ammonia as a substrate that, along with chorismate, is used in the second step, catalyzed by the large alpha subunit of AS (TrpE) to produce anthranilate. In the absence of TrpG, TrpE can synthesize anthranilate directly from chorismate and high concentrations of ammonia.</text>
</comment>
<evidence type="ECO:0000256" key="1">
    <source>
        <dbReference type="ARBA" id="ARBA00001946"/>
    </source>
</evidence>
<comment type="similarity">
    <text evidence="3 15">Belongs to the anthranilate synthase component I family.</text>
</comment>
<evidence type="ECO:0000256" key="4">
    <source>
        <dbReference type="ARBA" id="ARBA00011575"/>
    </source>
</evidence>
<evidence type="ECO:0000256" key="10">
    <source>
        <dbReference type="ARBA" id="ARBA00022842"/>
    </source>
</evidence>
<evidence type="ECO:0000256" key="7">
    <source>
        <dbReference type="ARBA" id="ARBA00022605"/>
    </source>
</evidence>
<name>A0A2Z6DXA1_HYDTE</name>
<protein>
    <recommendedName>
        <fullName evidence="6 15">Anthranilate synthase component 1</fullName>
        <ecNumber evidence="5 15">4.1.3.27</ecNumber>
    </recommendedName>
</protein>
<accession>A0A2Z6DXA1</accession>
<feature type="domain" description="Chorismate-utilising enzyme C-terminal" evidence="16">
    <location>
        <begin position="235"/>
        <end position="492"/>
    </location>
</feature>
<dbReference type="InterPro" id="IPR015890">
    <property type="entry name" value="Chorismate_C"/>
</dbReference>
<dbReference type="NCBIfam" id="TIGR00564">
    <property type="entry name" value="trpE_most"/>
    <property type="match status" value="1"/>
</dbReference>
<dbReference type="InterPro" id="IPR019999">
    <property type="entry name" value="Anth_synth_I-like"/>
</dbReference>
<dbReference type="InterPro" id="IPR005256">
    <property type="entry name" value="Anth_synth_I_PabB"/>
</dbReference>
<dbReference type="KEGG" id="htl:HPTL_0691"/>
<evidence type="ECO:0000256" key="3">
    <source>
        <dbReference type="ARBA" id="ARBA00009562"/>
    </source>
</evidence>
<dbReference type="InterPro" id="IPR006805">
    <property type="entry name" value="Anth_synth_I_N"/>
</dbReference>
<dbReference type="Proteomes" id="UP000262004">
    <property type="component" value="Chromosome"/>
</dbReference>
<keyword evidence="9 15" id="KW-0822">Tryptophan biosynthesis</keyword>
<dbReference type="SUPFAM" id="SSF56322">
    <property type="entry name" value="ADC synthase"/>
    <property type="match status" value="1"/>
</dbReference>
<evidence type="ECO:0000256" key="5">
    <source>
        <dbReference type="ARBA" id="ARBA00012266"/>
    </source>
</evidence>
<evidence type="ECO:0000313" key="19">
    <source>
        <dbReference type="Proteomes" id="UP000262004"/>
    </source>
</evidence>
<evidence type="ECO:0000259" key="17">
    <source>
        <dbReference type="Pfam" id="PF04715"/>
    </source>
</evidence>
<dbReference type="EMBL" id="AP018558">
    <property type="protein sequence ID" value="BBD76959.1"/>
    <property type="molecule type" value="Genomic_DNA"/>
</dbReference>
<organism evidence="18 19">
    <name type="scientific">Hydrogenophilus thermoluteolus</name>
    <name type="common">Pseudomonas hydrogenothermophila</name>
    <dbReference type="NCBI Taxonomy" id="297"/>
    <lineage>
        <taxon>Bacteria</taxon>
        <taxon>Pseudomonadati</taxon>
        <taxon>Pseudomonadota</taxon>
        <taxon>Hydrogenophilia</taxon>
        <taxon>Hydrogenophilales</taxon>
        <taxon>Hydrogenophilaceae</taxon>
        <taxon>Hydrogenophilus</taxon>
    </lineage>
</organism>
<dbReference type="Gene3D" id="3.60.120.10">
    <property type="entry name" value="Anthranilate synthase"/>
    <property type="match status" value="1"/>
</dbReference>
<comment type="cofactor">
    <cofactor evidence="1 15">
        <name>Mg(2+)</name>
        <dbReference type="ChEBI" id="CHEBI:18420"/>
    </cofactor>
</comment>
<keyword evidence="7 15" id="KW-0028">Amino-acid biosynthesis</keyword>